<dbReference type="SUPFAM" id="SSF117396">
    <property type="entry name" value="TM1631-like"/>
    <property type="match status" value="1"/>
</dbReference>
<sequence length="260" mass="29651">MAAWKDFCHAPGMWKGFYWSGTSGLVLPVPNKQAFPPDYRDKSRLCYYASLFSSIEVNSSFYKVPQAVTINRWARETPADFRFTFKLHRDITHVKQLAFDPAAVHHFMNVIDGAGSKKGSLLIQFPPSTTVDAFGQLEALLDTIGDHRGWRVALEFRHPSWYIGETYELADEYRCSVVLHDIPKSRNSRLNAGADFVYLRFHGPAGDYRGGYTPMQLEEYAASIRGWLREGKEVFVYFNNTIGDAVANLGELDRLVREHE</sequence>
<dbReference type="Gene3D" id="3.20.20.410">
    <property type="entry name" value="Protein of unknown function UPF0759"/>
    <property type="match status" value="1"/>
</dbReference>
<dbReference type="PANTHER" id="PTHR30348">
    <property type="entry name" value="UNCHARACTERIZED PROTEIN YECE"/>
    <property type="match status" value="1"/>
</dbReference>
<dbReference type="PANTHER" id="PTHR30348:SF4">
    <property type="entry name" value="DUF72 DOMAIN-CONTAINING PROTEIN"/>
    <property type="match status" value="1"/>
</dbReference>
<protein>
    <submittedName>
        <fullName evidence="1">DUF72 domain-containing protein</fullName>
    </submittedName>
</protein>
<accession>A0ABY6J772</accession>
<gene>
    <name evidence="1" type="ORF">MKQ68_10060</name>
</gene>
<dbReference type="RefSeq" id="WP_244839100.1">
    <property type="nucleotide sequence ID" value="NZ_CP107006.1"/>
</dbReference>
<dbReference type="InterPro" id="IPR002763">
    <property type="entry name" value="DUF72"/>
</dbReference>
<proteinExistence type="predicted"/>
<dbReference type="Pfam" id="PF01904">
    <property type="entry name" value="DUF72"/>
    <property type="match status" value="1"/>
</dbReference>
<reference evidence="1" key="1">
    <citation type="submission" date="2022-10" db="EMBL/GenBank/DDBJ databases">
        <title>Chitinophaga sp. nov., isolated from soil.</title>
        <authorList>
            <person name="Jeon C.O."/>
        </authorList>
    </citation>
    <scope>NUCLEOTIDE SEQUENCE</scope>
    <source>
        <strain evidence="1">R8</strain>
    </source>
</reference>
<evidence type="ECO:0000313" key="2">
    <source>
        <dbReference type="Proteomes" id="UP001162741"/>
    </source>
</evidence>
<keyword evidence="2" id="KW-1185">Reference proteome</keyword>
<organism evidence="1 2">
    <name type="scientific">Chitinophaga horti</name>
    <dbReference type="NCBI Taxonomy" id="2920382"/>
    <lineage>
        <taxon>Bacteria</taxon>
        <taxon>Pseudomonadati</taxon>
        <taxon>Bacteroidota</taxon>
        <taxon>Chitinophagia</taxon>
        <taxon>Chitinophagales</taxon>
        <taxon>Chitinophagaceae</taxon>
        <taxon>Chitinophaga</taxon>
    </lineage>
</organism>
<evidence type="ECO:0000313" key="1">
    <source>
        <dbReference type="EMBL" id="UYQ95442.1"/>
    </source>
</evidence>
<dbReference type="Proteomes" id="UP001162741">
    <property type="component" value="Chromosome"/>
</dbReference>
<dbReference type="InterPro" id="IPR036520">
    <property type="entry name" value="UPF0759_sf"/>
</dbReference>
<name>A0ABY6J772_9BACT</name>
<dbReference type="EMBL" id="CP107006">
    <property type="protein sequence ID" value="UYQ95442.1"/>
    <property type="molecule type" value="Genomic_DNA"/>
</dbReference>